<dbReference type="AlphaFoldDB" id="A0A427UVH2"/>
<accession>A0A427UVH2</accession>
<comment type="caution">
    <text evidence="2">The sequence shown here is derived from an EMBL/GenBank/DDBJ whole genome shotgun (WGS) entry which is preliminary data.</text>
</comment>
<dbReference type="RefSeq" id="WP_125293999.1">
    <property type="nucleotide sequence ID" value="NZ_RHWZ01000008.1"/>
</dbReference>
<proteinExistence type="predicted"/>
<evidence type="ECO:0000313" key="3">
    <source>
        <dbReference type="Proteomes" id="UP000275331"/>
    </source>
</evidence>
<dbReference type="Gene3D" id="3.90.75.20">
    <property type="match status" value="1"/>
</dbReference>
<dbReference type="InterPro" id="IPR044925">
    <property type="entry name" value="His-Me_finger_sf"/>
</dbReference>
<dbReference type="GO" id="GO:0004519">
    <property type="term" value="F:endonuclease activity"/>
    <property type="evidence" value="ECO:0007669"/>
    <property type="project" value="UniProtKB-KW"/>
</dbReference>
<reference evidence="2 3" key="1">
    <citation type="submission" date="2018-10" db="EMBL/GenBank/DDBJ databases">
        <title>Transmission dynamics of multidrug resistant bacteria on intensive care unit surfaces.</title>
        <authorList>
            <person name="D'Souza A.W."/>
            <person name="Potter R.F."/>
            <person name="Wallace M."/>
            <person name="Shupe A."/>
            <person name="Patel S."/>
            <person name="Sun S."/>
            <person name="Gul D."/>
            <person name="Kwon J.H."/>
            <person name="Andleeb S."/>
            <person name="Burnham C.-A.D."/>
            <person name="Dantas G."/>
        </authorList>
    </citation>
    <scope>NUCLEOTIDE SEQUENCE [LARGE SCALE GENOMIC DNA]</scope>
    <source>
        <strain evidence="2 3">AS_373</strain>
    </source>
</reference>
<keyword evidence="2" id="KW-0540">Nuclease</keyword>
<sequence>MKTICIPLEEVRRIFDLDPESPSGLRWRVPPNHRIKCGMPAGSKVGNGYYQVKISGISYGAHRVVWSIANGEIPQGMTIDHIDRNPGNNEISNLRLADKYLQARNRRPYKRVGMTGKSKGNIHLRKSGRYDATVGINGKVYYSSGRDKSVLQAWIQEMLDKHQAQPNK</sequence>
<protein>
    <submittedName>
        <fullName evidence="2">HNH endonuclease</fullName>
    </submittedName>
</protein>
<evidence type="ECO:0000259" key="1">
    <source>
        <dbReference type="Pfam" id="PF13392"/>
    </source>
</evidence>
<keyword evidence="2" id="KW-0378">Hydrolase</keyword>
<dbReference type="SUPFAM" id="SSF54060">
    <property type="entry name" value="His-Me finger endonucleases"/>
    <property type="match status" value="1"/>
</dbReference>
<dbReference type="Proteomes" id="UP000275331">
    <property type="component" value="Unassembled WGS sequence"/>
</dbReference>
<dbReference type="Pfam" id="PF13392">
    <property type="entry name" value="HNH_3"/>
    <property type="match status" value="1"/>
</dbReference>
<organism evidence="2 3">
    <name type="scientific">Atlantibacter subterraneus</name>
    <dbReference type="NCBI Taxonomy" id="255519"/>
    <lineage>
        <taxon>Bacteria</taxon>
        <taxon>Pseudomonadati</taxon>
        <taxon>Pseudomonadota</taxon>
        <taxon>Gammaproteobacteria</taxon>
        <taxon>Enterobacterales</taxon>
        <taxon>Enterobacteriaceae</taxon>
        <taxon>Atlantibacter</taxon>
    </lineage>
</organism>
<gene>
    <name evidence="2" type="ORF">EGT71_14830</name>
</gene>
<dbReference type="EMBL" id="RHXB01000010">
    <property type="protein sequence ID" value="RSE24450.1"/>
    <property type="molecule type" value="Genomic_DNA"/>
</dbReference>
<evidence type="ECO:0000313" key="2">
    <source>
        <dbReference type="EMBL" id="RSE24450.1"/>
    </source>
</evidence>
<feature type="domain" description="HNH nuclease" evidence="1">
    <location>
        <begin position="59"/>
        <end position="97"/>
    </location>
</feature>
<keyword evidence="2" id="KW-0255">Endonuclease</keyword>
<name>A0A427UVH2_9ENTR</name>
<dbReference type="InterPro" id="IPR003615">
    <property type="entry name" value="HNH_nuc"/>
</dbReference>
<dbReference type="OrthoDB" id="388551at2"/>